<keyword evidence="20" id="KW-0326">Glycosidase</keyword>
<evidence type="ECO:0000256" key="19">
    <source>
        <dbReference type="ARBA" id="ARBA00049516"/>
    </source>
</evidence>
<comment type="similarity">
    <text evidence="4 20">Belongs to the glycosyl hydrolase 30 family.</text>
</comment>
<dbReference type="Pfam" id="PF17189">
    <property type="entry name" value="Glyco_hydro_30C"/>
    <property type="match status" value="1"/>
</dbReference>
<dbReference type="Proteomes" id="UP001652642">
    <property type="component" value="Chromosome 15"/>
</dbReference>
<evidence type="ECO:0000256" key="20">
    <source>
        <dbReference type="RuleBase" id="RU361188"/>
    </source>
</evidence>
<reference evidence="25" key="1">
    <citation type="submission" date="2025-08" db="UniProtKB">
        <authorList>
            <consortium name="RefSeq"/>
        </authorList>
    </citation>
    <scope>IDENTIFICATION</scope>
</reference>
<evidence type="ECO:0000256" key="21">
    <source>
        <dbReference type="SAM" id="SignalP"/>
    </source>
</evidence>
<comment type="catalytic activity">
    <reaction evidence="1">
        <text>a beta-D-glucosyl-(1&lt;-&gt;1')-N-acylsphing-4-enine + H2O = an N-acylsphing-4-enine + D-glucose</text>
        <dbReference type="Rhea" id="RHEA:13269"/>
        <dbReference type="ChEBI" id="CHEBI:4167"/>
        <dbReference type="ChEBI" id="CHEBI:15377"/>
        <dbReference type="ChEBI" id="CHEBI:22801"/>
        <dbReference type="ChEBI" id="CHEBI:52639"/>
        <dbReference type="EC" id="3.2.1.45"/>
    </reaction>
    <physiologicalReaction direction="left-to-right" evidence="1">
        <dbReference type="Rhea" id="RHEA:13270"/>
    </physiologicalReaction>
</comment>
<keyword evidence="20" id="KW-0443">Lipid metabolism</keyword>
<dbReference type="PRINTS" id="PR00843">
    <property type="entry name" value="GLHYDRLASE30"/>
</dbReference>
<comment type="catalytic activity">
    <reaction evidence="13">
        <text>beta-D-glucosyl-(1&lt;-&gt;1)-N-octadecanoylsphing-4-enine + cholesterol = cholesteryl 3-beta-D-glucoside + N-octadecanoylsphing-4-enine</text>
        <dbReference type="Rhea" id="RHEA:70311"/>
        <dbReference type="ChEBI" id="CHEBI:16113"/>
        <dbReference type="ChEBI" id="CHEBI:17495"/>
        <dbReference type="ChEBI" id="CHEBI:72961"/>
        <dbReference type="ChEBI" id="CHEBI:84719"/>
    </reaction>
    <physiologicalReaction direction="left-to-right" evidence="13">
        <dbReference type="Rhea" id="RHEA:70312"/>
    </physiologicalReaction>
    <physiologicalReaction direction="right-to-left" evidence="13">
        <dbReference type="Rhea" id="RHEA:70313"/>
    </physiologicalReaction>
</comment>
<comment type="catalytic activity">
    <reaction evidence="8">
        <text>beta-D-xylosyl-(1&lt;-&gt;1')-N-(9Z-octadecenoyl)-sphing-4-enine + cholesterol = cholesteryl 3-beta-D-xyloside + N-(9Z-octadecenoyl)-sphing-4-enine</text>
        <dbReference type="Rhea" id="RHEA:70251"/>
        <dbReference type="ChEBI" id="CHEBI:16113"/>
        <dbReference type="ChEBI" id="CHEBI:77996"/>
        <dbReference type="ChEBI" id="CHEBI:189067"/>
        <dbReference type="ChEBI" id="CHEBI:189081"/>
    </reaction>
    <physiologicalReaction direction="left-to-right" evidence="8">
        <dbReference type="Rhea" id="RHEA:70252"/>
    </physiologicalReaction>
</comment>
<feature type="chain" id="PRO_5047438916" description="Glucosylceramidase" evidence="21">
    <location>
        <begin position="30"/>
        <end position="532"/>
    </location>
</feature>
<protein>
    <recommendedName>
        <fullName evidence="20">Glucosylceramidase</fullName>
        <ecNumber evidence="20">3.2.1.45</ecNumber>
    </recommendedName>
</protein>
<comment type="catalytic activity">
    <reaction evidence="12">
        <text>a beta-D-glucosyl-(1&lt;-&gt;1')-N-acylsphing-4-enine + cholesterol = cholesteryl 3-beta-D-glucoside + an N-acylsphing-4-enine</text>
        <dbReference type="Rhea" id="RHEA:58264"/>
        <dbReference type="ChEBI" id="CHEBI:16113"/>
        <dbReference type="ChEBI" id="CHEBI:17495"/>
        <dbReference type="ChEBI" id="CHEBI:22801"/>
        <dbReference type="ChEBI" id="CHEBI:52639"/>
    </reaction>
    <physiologicalReaction direction="left-to-right" evidence="12">
        <dbReference type="Rhea" id="RHEA:58265"/>
    </physiologicalReaction>
    <physiologicalReaction direction="right-to-left" evidence="12">
        <dbReference type="Rhea" id="RHEA:58266"/>
    </physiologicalReaction>
</comment>
<keyword evidence="7 20" id="KW-0746">Sphingolipid metabolism</keyword>
<accession>A0ABM5F3M9</accession>
<evidence type="ECO:0000256" key="11">
    <source>
        <dbReference type="ARBA" id="ARBA00033703"/>
    </source>
</evidence>
<feature type="domain" description="Glycosyl hydrolase family 30 beta sandwich" evidence="23">
    <location>
        <begin position="461"/>
        <end position="526"/>
    </location>
</feature>
<evidence type="ECO:0000256" key="15">
    <source>
        <dbReference type="ARBA" id="ARBA00048698"/>
    </source>
</evidence>
<dbReference type="InterPro" id="IPR017853">
    <property type="entry name" value="GH"/>
</dbReference>
<dbReference type="InterPro" id="IPR033452">
    <property type="entry name" value="GH30_C"/>
</dbReference>
<keyword evidence="24" id="KW-1185">Reference proteome</keyword>
<evidence type="ECO:0000256" key="4">
    <source>
        <dbReference type="ARBA" id="ARBA00005382"/>
    </source>
</evidence>
<dbReference type="Gene3D" id="3.20.20.80">
    <property type="entry name" value="Glycosidases"/>
    <property type="match status" value="1"/>
</dbReference>
<comment type="subcellular location">
    <subcellularLocation>
        <location evidence="2">Lysosome membrane</location>
        <topology evidence="2">Peripheral membrane protein</topology>
        <orientation evidence="2">Lumenal side</orientation>
    </subcellularLocation>
</comment>
<comment type="catalytic activity">
    <reaction evidence="9">
        <text>cholesteryl 3-beta-D-glucoside + H2O = cholesterol + D-glucose</text>
        <dbReference type="Rhea" id="RHEA:11956"/>
        <dbReference type="ChEBI" id="CHEBI:4167"/>
        <dbReference type="ChEBI" id="CHEBI:15377"/>
        <dbReference type="ChEBI" id="CHEBI:16113"/>
        <dbReference type="ChEBI" id="CHEBI:17495"/>
    </reaction>
    <physiologicalReaction direction="left-to-right" evidence="9">
        <dbReference type="Rhea" id="RHEA:11957"/>
    </physiologicalReaction>
</comment>
<evidence type="ECO:0000256" key="2">
    <source>
        <dbReference type="ARBA" id="ARBA00004207"/>
    </source>
</evidence>
<proteinExistence type="inferred from homology"/>
<dbReference type="RefSeq" id="XP_072840009.1">
    <property type="nucleotide sequence ID" value="XM_072983908.1"/>
</dbReference>
<evidence type="ECO:0000313" key="25">
    <source>
        <dbReference type="RefSeq" id="XP_072840009.1"/>
    </source>
</evidence>
<evidence type="ECO:0000259" key="23">
    <source>
        <dbReference type="Pfam" id="PF17189"/>
    </source>
</evidence>
<dbReference type="PANTHER" id="PTHR11069">
    <property type="entry name" value="GLUCOSYLCERAMIDASE"/>
    <property type="match status" value="1"/>
</dbReference>
<comment type="pathway">
    <text evidence="3">Steroid metabolism; cholesterol metabolism.</text>
</comment>
<sequence length="532" mass="60207">MASAMRWVDPGPWLLPLWLFLQMVVGARAGFPCVPRVVGHKAMVCVCNATYCDTLDPVSLPPLGTFAKYESSQDGRRFELSQGAMRSRPTRAGLSYSYNPFVHYQTIKGFGGSHTDAAAINIMRLSPEAQDRLLRSYFSEEGIEYNLLRLPMACSDFSTHAYSYDDKCPNDYDLTCFSLAPEDTKLRIPLLHRIQALSKRPLSLVASPWTAPAWLRTNNLVMGKGRLKGAAGDRYHKTWASYFLRFLDEYAKKNITFWAITPQNEPVLSVYIAQKNFPTNQFTPEEQRDFIIQDLGPALAASSHKKVQLIIHDDQRVNLPYWAKVIIGNSSAAQYVSGVGIHWYLDSVIPPEPTLEATYLLYPDFFLLYTESCNGFRSWEPKVDLGSWERGNRYSRNILTNLNSFVTGWIDWNLALDTEGGPNFVQNYVDSPIIVDAFRDEFYKQPMFYHLGHFSKFIPEGSVRVALTSQCRIGICQLQSAGFLRPDGVAVVVVLNDGFCDIAFSISDDQVGYIEDTARAASIQTYVWQRSW</sequence>
<evidence type="ECO:0000256" key="16">
    <source>
        <dbReference type="ARBA" id="ARBA00048817"/>
    </source>
</evidence>
<keyword evidence="6 20" id="KW-0378">Hydrolase</keyword>
<evidence type="ECO:0000256" key="10">
    <source>
        <dbReference type="ARBA" id="ARBA00033698"/>
    </source>
</evidence>
<dbReference type="GeneID" id="110080992"/>
<name>A0ABM5F3M9_9SAUR</name>
<comment type="catalytic activity">
    <reaction evidence="14">
        <text>a beta-D-galactosyl-(1&lt;-&gt;1')-N-acylsphing-4-enine + cholesterol = cholesteryl 3-beta-D-galactoside + an N-acylsphing-4-enine</text>
        <dbReference type="Rhea" id="RHEA:70235"/>
        <dbReference type="ChEBI" id="CHEBI:16113"/>
        <dbReference type="ChEBI" id="CHEBI:18390"/>
        <dbReference type="ChEBI" id="CHEBI:52639"/>
        <dbReference type="ChEBI" id="CHEBI:189066"/>
    </reaction>
    <physiologicalReaction direction="left-to-right" evidence="14">
        <dbReference type="Rhea" id="RHEA:70236"/>
    </physiologicalReaction>
    <physiologicalReaction direction="right-to-left" evidence="14">
        <dbReference type="Rhea" id="RHEA:70237"/>
    </physiologicalReaction>
</comment>
<dbReference type="SUPFAM" id="SSF51011">
    <property type="entry name" value="Glycosyl hydrolase domain"/>
    <property type="match status" value="2"/>
</dbReference>
<evidence type="ECO:0000256" key="14">
    <source>
        <dbReference type="ARBA" id="ARBA00048182"/>
    </source>
</evidence>
<dbReference type="SUPFAM" id="SSF51445">
    <property type="entry name" value="(Trans)glycosidases"/>
    <property type="match status" value="1"/>
</dbReference>
<organism evidence="24 25">
    <name type="scientific">Pogona vitticeps</name>
    <name type="common">central bearded dragon</name>
    <dbReference type="NCBI Taxonomy" id="103695"/>
    <lineage>
        <taxon>Eukaryota</taxon>
        <taxon>Metazoa</taxon>
        <taxon>Chordata</taxon>
        <taxon>Craniata</taxon>
        <taxon>Vertebrata</taxon>
        <taxon>Euteleostomi</taxon>
        <taxon>Lepidosauria</taxon>
        <taxon>Squamata</taxon>
        <taxon>Bifurcata</taxon>
        <taxon>Unidentata</taxon>
        <taxon>Episquamata</taxon>
        <taxon>Toxicofera</taxon>
        <taxon>Iguania</taxon>
        <taxon>Acrodonta</taxon>
        <taxon>Agamidae</taxon>
        <taxon>Amphibolurinae</taxon>
        <taxon>Pogona</taxon>
    </lineage>
</organism>
<evidence type="ECO:0000256" key="7">
    <source>
        <dbReference type="ARBA" id="ARBA00022919"/>
    </source>
</evidence>
<feature type="domain" description="Glycosyl hydrolase family 30 TIM-barrel" evidence="22">
    <location>
        <begin position="107"/>
        <end position="458"/>
    </location>
</feature>
<evidence type="ECO:0000256" key="1">
    <source>
        <dbReference type="ARBA" id="ARBA00001013"/>
    </source>
</evidence>
<evidence type="ECO:0000256" key="6">
    <source>
        <dbReference type="ARBA" id="ARBA00022801"/>
    </source>
</evidence>
<evidence type="ECO:0000256" key="13">
    <source>
        <dbReference type="ARBA" id="ARBA00048111"/>
    </source>
</evidence>
<dbReference type="InterPro" id="IPR033453">
    <property type="entry name" value="Glyco_hydro_30_TIM-barrel"/>
</dbReference>
<evidence type="ECO:0000256" key="8">
    <source>
        <dbReference type="ARBA" id="ARBA00033633"/>
    </source>
</evidence>
<evidence type="ECO:0000256" key="12">
    <source>
        <dbReference type="ARBA" id="ARBA00048055"/>
    </source>
</evidence>
<evidence type="ECO:0000256" key="9">
    <source>
        <dbReference type="ARBA" id="ARBA00033646"/>
    </source>
</evidence>
<dbReference type="Pfam" id="PF02055">
    <property type="entry name" value="Glyco_hydro_30"/>
    <property type="match status" value="1"/>
</dbReference>
<gene>
    <name evidence="25" type="primary">LOC110080992</name>
</gene>
<dbReference type="PANTHER" id="PTHR11069:SF23">
    <property type="entry name" value="LYSOSOMAL ACID GLUCOSYLCERAMIDASE"/>
    <property type="match status" value="1"/>
</dbReference>
<feature type="signal peptide" evidence="21">
    <location>
        <begin position="1"/>
        <end position="29"/>
    </location>
</feature>
<comment type="catalytic activity">
    <reaction evidence="15">
        <text>beta-D-glucosyl-N-dodecanoylsphing-4-enine + cholesterol = N-dodecanoylsphing-4-enine + cholesteryl 3-beta-D-glucoside</text>
        <dbReference type="Rhea" id="RHEA:70307"/>
        <dbReference type="ChEBI" id="CHEBI:16113"/>
        <dbReference type="ChEBI" id="CHEBI:17495"/>
        <dbReference type="ChEBI" id="CHEBI:72956"/>
        <dbReference type="ChEBI" id="CHEBI:76297"/>
    </reaction>
    <physiologicalReaction direction="left-to-right" evidence="15">
        <dbReference type="Rhea" id="RHEA:70308"/>
    </physiologicalReaction>
    <physiologicalReaction direction="right-to-left" evidence="15">
        <dbReference type="Rhea" id="RHEA:70309"/>
    </physiologicalReaction>
</comment>
<keyword evidence="5 21" id="KW-0732">Signal</keyword>
<dbReference type="EC" id="3.2.1.45" evidence="20"/>
<comment type="catalytic activity">
    <reaction evidence="10">
        <text>a beta-D-galactosyl-(1&lt;-&gt;1')-N-acylsphing-4-enine + H2O = an N-acylsphing-4-enine + D-galactose</text>
        <dbReference type="Rhea" id="RHEA:14297"/>
        <dbReference type="ChEBI" id="CHEBI:4139"/>
        <dbReference type="ChEBI" id="CHEBI:15377"/>
        <dbReference type="ChEBI" id="CHEBI:18390"/>
        <dbReference type="ChEBI" id="CHEBI:52639"/>
        <dbReference type="EC" id="3.2.1.46"/>
    </reaction>
    <physiologicalReaction direction="left-to-right" evidence="10">
        <dbReference type="Rhea" id="RHEA:14298"/>
    </physiologicalReaction>
</comment>
<evidence type="ECO:0000259" key="22">
    <source>
        <dbReference type="Pfam" id="PF02055"/>
    </source>
</evidence>
<comment type="catalytic activity">
    <reaction evidence="17">
        <text>beta-D-glucosyl-(1&lt;-&gt;1')-N-(15Z-tetracosenoyl)-sphing-4-enine + cholesterol = N-(15Z-tetracosenoyl)-sphing-4-enine + cholesteryl 3-beta-D-glucoside</text>
        <dbReference type="Rhea" id="RHEA:70315"/>
        <dbReference type="ChEBI" id="CHEBI:16113"/>
        <dbReference type="ChEBI" id="CHEBI:17495"/>
        <dbReference type="ChEBI" id="CHEBI:74450"/>
        <dbReference type="ChEBI" id="CHEBI:76302"/>
    </reaction>
    <physiologicalReaction direction="left-to-right" evidence="17">
        <dbReference type="Rhea" id="RHEA:70316"/>
    </physiologicalReaction>
    <physiologicalReaction direction="right-to-left" evidence="17">
        <dbReference type="Rhea" id="RHEA:70317"/>
    </physiologicalReaction>
</comment>
<evidence type="ECO:0000256" key="3">
    <source>
        <dbReference type="ARBA" id="ARBA00004731"/>
    </source>
</evidence>
<comment type="catalytic activity">
    <reaction evidence="19">
        <text>beta-D-glucosyl-N-(9Z-octadecenoyl)-sphing-4E-enine + cholesterol = N-(9Z-octadecenoyl)-sphing-4-enine + cholesteryl 3-beta-D-glucoside</text>
        <dbReference type="Rhea" id="RHEA:58324"/>
        <dbReference type="ChEBI" id="CHEBI:16113"/>
        <dbReference type="ChEBI" id="CHEBI:17495"/>
        <dbReference type="ChEBI" id="CHEBI:77996"/>
        <dbReference type="ChEBI" id="CHEBI:139140"/>
    </reaction>
    <physiologicalReaction direction="left-to-right" evidence="19">
        <dbReference type="Rhea" id="RHEA:58325"/>
    </physiologicalReaction>
    <physiologicalReaction direction="right-to-left" evidence="19">
        <dbReference type="Rhea" id="RHEA:58326"/>
    </physiologicalReaction>
</comment>
<evidence type="ECO:0000256" key="5">
    <source>
        <dbReference type="ARBA" id="ARBA00022729"/>
    </source>
</evidence>
<dbReference type="InterPro" id="IPR001139">
    <property type="entry name" value="Glyco_hydro_30"/>
</dbReference>
<evidence type="ECO:0000313" key="24">
    <source>
        <dbReference type="Proteomes" id="UP001652642"/>
    </source>
</evidence>
<comment type="catalytic activity">
    <reaction evidence="11">
        <text>1-(beta-D-galactosyl)-N-dodecanoylsphing-4-enine + cholesterol = cholesteryl 3-beta-D-galactoside + N-dodecanoylsphing-4-enine</text>
        <dbReference type="Rhea" id="RHEA:70255"/>
        <dbReference type="ChEBI" id="CHEBI:16113"/>
        <dbReference type="ChEBI" id="CHEBI:72956"/>
        <dbReference type="ChEBI" id="CHEBI:73432"/>
        <dbReference type="ChEBI" id="CHEBI:189066"/>
    </reaction>
    <physiologicalReaction direction="left-to-right" evidence="11">
        <dbReference type="Rhea" id="RHEA:70256"/>
    </physiologicalReaction>
    <physiologicalReaction direction="right-to-left" evidence="11">
        <dbReference type="Rhea" id="RHEA:70257"/>
    </physiologicalReaction>
</comment>
<evidence type="ECO:0000256" key="17">
    <source>
        <dbReference type="ARBA" id="ARBA00048880"/>
    </source>
</evidence>
<comment type="catalytic activity">
    <reaction evidence="18">
        <text>beta-D-glucosyl-N-octanoylsphing-4E-enine + cholesterol = N-octanoylsphing-4-enine + cholesteryl 3-beta-D-glucoside</text>
        <dbReference type="Rhea" id="RHEA:70303"/>
        <dbReference type="ChEBI" id="CHEBI:16113"/>
        <dbReference type="ChEBI" id="CHEBI:17495"/>
        <dbReference type="ChEBI" id="CHEBI:45815"/>
        <dbReference type="ChEBI" id="CHEBI:65222"/>
    </reaction>
    <physiologicalReaction direction="left-to-right" evidence="18">
        <dbReference type="Rhea" id="RHEA:70304"/>
    </physiologicalReaction>
    <physiologicalReaction direction="right-to-left" evidence="18">
        <dbReference type="Rhea" id="RHEA:70305"/>
    </physiologicalReaction>
</comment>
<evidence type="ECO:0000256" key="18">
    <source>
        <dbReference type="ARBA" id="ARBA00049379"/>
    </source>
</evidence>
<comment type="catalytic activity">
    <reaction evidence="16">
        <text>a beta-D-xylosyl-(1&lt;-&gt;1')-N-acylsphing-4-enine + cholesterol = cholesteryl 3-beta-D-xyloside + an N-acylsphing-4-enine</text>
        <dbReference type="Rhea" id="RHEA:70239"/>
        <dbReference type="ChEBI" id="CHEBI:16113"/>
        <dbReference type="ChEBI" id="CHEBI:52639"/>
        <dbReference type="ChEBI" id="CHEBI:189067"/>
        <dbReference type="ChEBI" id="CHEBI:189068"/>
    </reaction>
    <physiologicalReaction direction="left-to-right" evidence="16">
        <dbReference type="Rhea" id="RHEA:70240"/>
    </physiologicalReaction>
</comment>